<evidence type="ECO:0008006" key="4">
    <source>
        <dbReference type="Google" id="ProtNLM"/>
    </source>
</evidence>
<sequence>MSGSDRVKVAGSVNAMNKVFLQLLQMTQHMAKNVIPGLLPDIDRMTLSDLTKSISATNSSLDLLSKSIPKLQSSALTIPENRSYQPHSSVGDPIPPSKVSKVPKHDNSQKCQKVAPVNCKISERDYFDGWIRLIKRMDSMVKQNNLWVDMFYCGVCDVQSHGRTPWSVHSTSPEHEKKSSAFKSPGIHHCPTCGVIVFATETDVVRLFNYPQHTALDELVQGRKLKKTAPKPENSSATQPCKTPPATPEKTEHLDYKGCALAQIFYVKTKLIQKNLANHEKFTFFLCVPCVVFRSSQKEWPEHLNSNQHVRNMSDQSVLGQFSCCRCFLCKFEMIVSSADASAYMKFHVSRCHKLSVGKIEEYFEIKVVAKPSPPVGKVPAKPRESMKSCSQAMPSGSKPAPPQPSNHQPSRPGQPSSQTPTSAFPISSMKTIPPFELPPATKFTQKSFVQVELFENANLSNVVSMFNYKKLQFLSNPSIIPFTAFCLLCPQSLFKDQLAWLHHLTVHTCDDEQNEVECCICNTCIYGNVQKIMDELFAHPEHQNMDILMC</sequence>
<reference evidence="2 3" key="1">
    <citation type="submission" date="2023-09" db="EMBL/GenBank/DDBJ databases">
        <title>Nesidiocoris tenuis whole genome shotgun sequence.</title>
        <authorList>
            <person name="Shibata T."/>
            <person name="Shimoda M."/>
            <person name="Kobayashi T."/>
            <person name="Uehara T."/>
        </authorList>
    </citation>
    <scope>NUCLEOTIDE SEQUENCE [LARGE SCALE GENOMIC DNA]</scope>
    <source>
        <strain evidence="2 3">Japan</strain>
    </source>
</reference>
<feature type="compositionally biased region" description="Polar residues" evidence="1">
    <location>
        <begin position="406"/>
        <end position="424"/>
    </location>
</feature>
<proteinExistence type="predicted"/>
<evidence type="ECO:0000313" key="3">
    <source>
        <dbReference type="Proteomes" id="UP001307889"/>
    </source>
</evidence>
<organism evidence="2 3">
    <name type="scientific">Nesidiocoris tenuis</name>
    <dbReference type="NCBI Taxonomy" id="355587"/>
    <lineage>
        <taxon>Eukaryota</taxon>
        <taxon>Metazoa</taxon>
        <taxon>Ecdysozoa</taxon>
        <taxon>Arthropoda</taxon>
        <taxon>Hexapoda</taxon>
        <taxon>Insecta</taxon>
        <taxon>Pterygota</taxon>
        <taxon>Neoptera</taxon>
        <taxon>Paraneoptera</taxon>
        <taxon>Hemiptera</taxon>
        <taxon>Heteroptera</taxon>
        <taxon>Panheteroptera</taxon>
        <taxon>Cimicomorpha</taxon>
        <taxon>Miridae</taxon>
        <taxon>Dicyphina</taxon>
        <taxon>Nesidiocoris</taxon>
    </lineage>
</organism>
<evidence type="ECO:0000256" key="1">
    <source>
        <dbReference type="SAM" id="MobiDB-lite"/>
    </source>
</evidence>
<evidence type="ECO:0000313" key="2">
    <source>
        <dbReference type="EMBL" id="BET01341.1"/>
    </source>
</evidence>
<feature type="region of interest" description="Disordered" evidence="1">
    <location>
        <begin position="226"/>
        <end position="251"/>
    </location>
</feature>
<feature type="region of interest" description="Disordered" evidence="1">
    <location>
        <begin position="81"/>
        <end position="108"/>
    </location>
</feature>
<dbReference type="Proteomes" id="UP001307889">
    <property type="component" value="Chromosome 12"/>
</dbReference>
<accession>A0ABN7BDT1</accession>
<protein>
    <recommendedName>
        <fullName evidence="4">C2H2-type domain-containing protein</fullName>
    </recommendedName>
</protein>
<feature type="region of interest" description="Disordered" evidence="1">
    <location>
        <begin position="375"/>
        <end position="424"/>
    </location>
</feature>
<keyword evidence="3" id="KW-1185">Reference proteome</keyword>
<gene>
    <name evidence="2" type="ORF">NTJ_14157</name>
</gene>
<name>A0ABN7BDT1_9HEMI</name>
<dbReference type="EMBL" id="AP028920">
    <property type="protein sequence ID" value="BET01341.1"/>
    <property type="molecule type" value="Genomic_DNA"/>
</dbReference>